<keyword evidence="3" id="KW-1185">Reference proteome</keyword>
<proteinExistence type="predicted"/>
<evidence type="ECO:0000313" key="2">
    <source>
        <dbReference type="EMBL" id="PWA78616.1"/>
    </source>
</evidence>
<dbReference type="EMBL" id="PKPP01001961">
    <property type="protein sequence ID" value="PWA78616.1"/>
    <property type="molecule type" value="Genomic_DNA"/>
</dbReference>
<dbReference type="STRING" id="35608.A0A2U1NYM0"/>
<reference evidence="2 3" key="1">
    <citation type="journal article" date="2018" name="Mol. Plant">
        <title>The genome of Artemisia annua provides insight into the evolution of Asteraceae family and artemisinin biosynthesis.</title>
        <authorList>
            <person name="Shen Q."/>
            <person name="Zhang L."/>
            <person name="Liao Z."/>
            <person name="Wang S."/>
            <person name="Yan T."/>
            <person name="Shi P."/>
            <person name="Liu M."/>
            <person name="Fu X."/>
            <person name="Pan Q."/>
            <person name="Wang Y."/>
            <person name="Lv Z."/>
            <person name="Lu X."/>
            <person name="Zhang F."/>
            <person name="Jiang W."/>
            <person name="Ma Y."/>
            <person name="Chen M."/>
            <person name="Hao X."/>
            <person name="Li L."/>
            <person name="Tang Y."/>
            <person name="Lv G."/>
            <person name="Zhou Y."/>
            <person name="Sun X."/>
            <person name="Brodelius P.E."/>
            <person name="Rose J.K.C."/>
            <person name="Tang K."/>
        </authorList>
    </citation>
    <scope>NUCLEOTIDE SEQUENCE [LARGE SCALE GENOMIC DNA]</scope>
    <source>
        <strain evidence="3">cv. Huhao1</strain>
        <tissue evidence="2">Leaf</tissue>
    </source>
</reference>
<feature type="compositionally biased region" description="Acidic residues" evidence="1">
    <location>
        <begin position="213"/>
        <end position="228"/>
    </location>
</feature>
<feature type="region of interest" description="Disordered" evidence="1">
    <location>
        <begin position="92"/>
        <end position="112"/>
    </location>
</feature>
<organism evidence="2 3">
    <name type="scientific">Artemisia annua</name>
    <name type="common">Sweet wormwood</name>
    <dbReference type="NCBI Taxonomy" id="35608"/>
    <lineage>
        <taxon>Eukaryota</taxon>
        <taxon>Viridiplantae</taxon>
        <taxon>Streptophyta</taxon>
        <taxon>Embryophyta</taxon>
        <taxon>Tracheophyta</taxon>
        <taxon>Spermatophyta</taxon>
        <taxon>Magnoliopsida</taxon>
        <taxon>eudicotyledons</taxon>
        <taxon>Gunneridae</taxon>
        <taxon>Pentapetalae</taxon>
        <taxon>asterids</taxon>
        <taxon>campanulids</taxon>
        <taxon>Asterales</taxon>
        <taxon>Asteraceae</taxon>
        <taxon>Asteroideae</taxon>
        <taxon>Anthemideae</taxon>
        <taxon>Artemisiinae</taxon>
        <taxon>Artemisia</taxon>
    </lineage>
</organism>
<evidence type="ECO:0000256" key="1">
    <source>
        <dbReference type="SAM" id="MobiDB-lite"/>
    </source>
</evidence>
<accession>A0A2U1NYM0</accession>
<dbReference type="OrthoDB" id="9944568at2759"/>
<protein>
    <submittedName>
        <fullName evidence="2">Leucine-rich repeat, cysteine-containing subtype</fullName>
    </submittedName>
</protein>
<gene>
    <name evidence="2" type="ORF">CTI12_AA212530</name>
</gene>
<dbReference type="AlphaFoldDB" id="A0A2U1NYM0"/>
<sequence>MYPLETISSQVTCYRNRFRIHHTHLTASLASYPMRCWSKLRTCNAALLEAAGINLGNVDGSGLNGMDEVDKESGVKVSMEVDACVLVSDMDTDHSDKNETESVRNVEESGVHEGDVGKKIEIDLGNATLEGERSRINIGDKGKGKVIEIVLLSSDSGPDNMDEEFVVANSSSRYRDPVDKDEELDVVWDRMRESFKDAARKNATRFAYFSHQEEEEDPDIDDDDDEPELPQTEANADLEDWPGSQEETMCHESSPIAARFMHDNHVPTCGRNTTVNIYRDCVIYWKFSIPREIDATSLERGLCEIDEVVAIHELHI</sequence>
<name>A0A2U1NYM0_ARTAN</name>
<comment type="caution">
    <text evidence="2">The sequence shown here is derived from an EMBL/GenBank/DDBJ whole genome shotgun (WGS) entry which is preliminary data.</text>
</comment>
<dbReference type="Proteomes" id="UP000245207">
    <property type="component" value="Unassembled WGS sequence"/>
</dbReference>
<feature type="region of interest" description="Disordered" evidence="1">
    <location>
        <begin position="206"/>
        <end position="230"/>
    </location>
</feature>
<evidence type="ECO:0000313" key="3">
    <source>
        <dbReference type="Proteomes" id="UP000245207"/>
    </source>
</evidence>